<gene>
    <name evidence="2" type="ORF">M6B38_272555</name>
</gene>
<organism evidence="2 3">
    <name type="scientific">Iris pallida</name>
    <name type="common">Sweet iris</name>
    <dbReference type="NCBI Taxonomy" id="29817"/>
    <lineage>
        <taxon>Eukaryota</taxon>
        <taxon>Viridiplantae</taxon>
        <taxon>Streptophyta</taxon>
        <taxon>Embryophyta</taxon>
        <taxon>Tracheophyta</taxon>
        <taxon>Spermatophyta</taxon>
        <taxon>Magnoliopsida</taxon>
        <taxon>Liliopsida</taxon>
        <taxon>Asparagales</taxon>
        <taxon>Iridaceae</taxon>
        <taxon>Iridoideae</taxon>
        <taxon>Irideae</taxon>
        <taxon>Iris</taxon>
    </lineage>
</organism>
<dbReference type="Proteomes" id="UP001140949">
    <property type="component" value="Unassembled WGS sequence"/>
</dbReference>
<dbReference type="EMBL" id="JANAVB010004399">
    <property type="protein sequence ID" value="KAJ6848835.1"/>
    <property type="molecule type" value="Genomic_DNA"/>
</dbReference>
<proteinExistence type="predicted"/>
<evidence type="ECO:0000313" key="2">
    <source>
        <dbReference type="EMBL" id="KAJ6848835.1"/>
    </source>
</evidence>
<comment type="caution">
    <text evidence="2">The sequence shown here is derived from an EMBL/GenBank/DDBJ whole genome shotgun (WGS) entry which is preliminary data.</text>
</comment>
<keyword evidence="3" id="KW-1185">Reference proteome</keyword>
<sequence>MRKVRGGELTKRWKWISFSKKRRGSTSLSHRSVACDSSPMLSSSPLGRGAVRGGVDLIVGPGGGGLGSASASPGWPREA</sequence>
<evidence type="ECO:0000313" key="3">
    <source>
        <dbReference type="Proteomes" id="UP001140949"/>
    </source>
</evidence>
<accession>A0AAX6I8S0</accession>
<reference evidence="2" key="2">
    <citation type="submission" date="2023-04" db="EMBL/GenBank/DDBJ databases">
        <authorList>
            <person name="Bruccoleri R.E."/>
            <person name="Oakeley E.J."/>
            <person name="Faust A.-M."/>
            <person name="Dessus-Babus S."/>
            <person name="Altorfer M."/>
            <person name="Burckhardt D."/>
            <person name="Oertli M."/>
            <person name="Naumann U."/>
            <person name="Petersen F."/>
            <person name="Wong J."/>
        </authorList>
    </citation>
    <scope>NUCLEOTIDE SEQUENCE</scope>
    <source>
        <strain evidence="2">GSM-AAB239-AS_SAM_17_03QT</strain>
        <tissue evidence="2">Leaf</tissue>
    </source>
</reference>
<evidence type="ECO:0000256" key="1">
    <source>
        <dbReference type="SAM" id="MobiDB-lite"/>
    </source>
</evidence>
<feature type="region of interest" description="Disordered" evidence="1">
    <location>
        <begin position="27"/>
        <end position="47"/>
    </location>
</feature>
<protein>
    <submittedName>
        <fullName evidence="2">Skin secretory protein xP2-like</fullName>
    </submittedName>
</protein>
<reference evidence="2" key="1">
    <citation type="journal article" date="2023" name="GigaByte">
        <title>Genome assembly of the bearded iris, Iris pallida Lam.</title>
        <authorList>
            <person name="Bruccoleri R.E."/>
            <person name="Oakeley E.J."/>
            <person name="Faust A.M.E."/>
            <person name="Altorfer M."/>
            <person name="Dessus-Babus S."/>
            <person name="Burckhardt D."/>
            <person name="Oertli M."/>
            <person name="Naumann U."/>
            <person name="Petersen F."/>
            <person name="Wong J."/>
        </authorList>
    </citation>
    <scope>NUCLEOTIDE SEQUENCE</scope>
    <source>
        <strain evidence="2">GSM-AAB239-AS_SAM_17_03QT</strain>
    </source>
</reference>
<name>A0AAX6I8S0_IRIPA</name>
<dbReference type="AlphaFoldDB" id="A0AAX6I8S0"/>